<keyword evidence="8" id="KW-1185">Reference proteome</keyword>
<dbReference type="PROSITE" id="PS51683">
    <property type="entry name" value="SAM_OMT_II"/>
    <property type="match status" value="1"/>
</dbReference>
<dbReference type="SUPFAM" id="SSF46785">
    <property type="entry name" value="Winged helix' DNA-binding domain"/>
    <property type="match status" value="1"/>
</dbReference>
<dbReference type="GO" id="GO:0032259">
    <property type="term" value="P:methylation"/>
    <property type="evidence" value="ECO:0007669"/>
    <property type="project" value="UniProtKB-KW"/>
</dbReference>
<dbReference type="EMBL" id="ML986492">
    <property type="protein sequence ID" value="KAF2276639.1"/>
    <property type="molecule type" value="Genomic_DNA"/>
</dbReference>
<protein>
    <submittedName>
        <fullName evidence="7">Putative O-methyltransferase</fullName>
    </submittedName>
</protein>
<dbReference type="InterPro" id="IPR036388">
    <property type="entry name" value="WH-like_DNA-bd_sf"/>
</dbReference>
<evidence type="ECO:0000259" key="6">
    <source>
        <dbReference type="Pfam" id="PF08100"/>
    </source>
</evidence>
<dbReference type="GO" id="GO:0008171">
    <property type="term" value="F:O-methyltransferase activity"/>
    <property type="evidence" value="ECO:0007669"/>
    <property type="project" value="InterPro"/>
</dbReference>
<proteinExistence type="predicted"/>
<evidence type="ECO:0000256" key="1">
    <source>
        <dbReference type="ARBA" id="ARBA00022603"/>
    </source>
</evidence>
<dbReference type="PANTHER" id="PTHR43712:SF2">
    <property type="entry name" value="O-METHYLTRANSFERASE CICE"/>
    <property type="match status" value="1"/>
</dbReference>
<keyword evidence="1 7" id="KW-0489">Methyltransferase</keyword>
<feature type="domain" description="O-methyltransferase C-terminal" evidence="5">
    <location>
        <begin position="239"/>
        <end position="393"/>
    </location>
</feature>
<sequence length="413" mass="46960">MHFLTDLKMDVALKNLIDALRTASTQLDESNVEEVLHDTEKLPDKKVAELASEALDLLDELRLKLEPRQLILADHFLGYMNTKALCAVVEFNIPDILLEGPKTIEELARASQAREDRLGQVMRAMRNNGIFSYDAQKKTYRNNSTSTLLLKDHWTQWRNWVDLYGNEFYDMARGIQQSCRSDAVRSPAQINYDTDDSMFKYFTERGWVPKLHKTLSGGAVAQAPGIVEDYPWHEVASKTVLDVGGGGGGLIASLLRAYPEMIGGVFDMPHVIEQAKANFHDKEGVYADVGSRVPPENLISGDFMVEVPSFEVYTLKWCLHDWNDEKATLILKTIRRAIRESEDSRLVVLECVLKDGHTGRMSRYGDMNMMVAVSGQERDEEQWRQLAKASGWQLTKIFPLRNAWPCAIEFRPF</sequence>
<feature type="domain" description="O-methyltransferase dimerisation" evidence="6">
    <location>
        <begin position="74"/>
        <end position="152"/>
    </location>
</feature>
<evidence type="ECO:0000256" key="2">
    <source>
        <dbReference type="ARBA" id="ARBA00022679"/>
    </source>
</evidence>
<dbReference type="InterPro" id="IPR012967">
    <property type="entry name" value="COMT_dimerisation"/>
</dbReference>
<dbReference type="PANTHER" id="PTHR43712">
    <property type="entry name" value="PUTATIVE (AFU_ORTHOLOGUE AFUA_4G14580)-RELATED"/>
    <property type="match status" value="1"/>
</dbReference>
<gene>
    <name evidence="7" type="ORF">EI97DRAFT_417519</name>
</gene>
<dbReference type="Gene3D" id="1.10.10.10">
    <property type="entry name" value="Winged helix-like DNA-binding domain superfamily/Winged helix DNA-binding domain"/>
    <property type="match status" value="1"/>
</dbReference>
<evidence type="ECO:0000313" key="8">
    <source>
        <dbReference type="Proteomes" id="UP000800097"/>
    </source>
</evidence>
<dbReference type="InterPro" id="IPR029063">
    <property type="entry name" value="SAM-dependent_MTases_sf"/>
</dbReference>
<reference evidence="7" key="1">
    <citation type="journal article" date="2020" name="Stud. Mycol.">
        <title>101 Dothideomycetes genomes: a test case for predicting lifestyles and emergence of pathogens.</title>
        <authorList>
            <person name="Haridas S."/>
            <person name="Albert R."/>
            <person name="Binder M."/>
            <person name="Bloem J."/>
            <person name="Labutti K."/>
            <person name="Salamov A."/>
            <person name="Andreopoulos B."/>
            <person name="Baker S."/>
            <person name="Barry K."/>
            <person name="Bills G."/>
            <person name="Bluhm B."/>
            <person name="Cannon C."/>
            <person name="Castanera R."/>
            <person name="Culley D."/>
            <person name="Daum C."/>
            <person name="Ezra D."/>
            <person name="Gonzalez J."/>
            <person name="Henrissat B."/>
            <person name="Kuo A."/>
            <person name="Liang C."/>
            <person name="Lipzen A."/>
            <person name="Lutzoni F."/>
            <person name="Magnuson J."/>
            <person name="Mondo S."/>
            <person name="Nolan M."/>
            <person name="Ohm R."/>
            <person name="Pangilinan J."/>
            <person name="Park H.-J."/>
            <person name="Ramirez L."/>
            <person name="Alfaro M."/>
            <person name="Sun H."/>
            <person name="Tritt A."/>
            <person name="Yoshinaga Y."/>
            <person name="Zwiers L.-H."/>
            <person name="Turgeon B."/>
            <person name="Goodwin S."/>
            <person name="Spatafora J."/>
            <person name="Crous P."/>
            <person name="Grigoriev I."/>
        </authorList>
    </citation>
    <scope>NUCLEOTIDE SEQUENCE</scope>
    <source>
        <strain evidence="7">CBS 379.55</strain>
    </source>
</reference>
<dbReference type="Gene3D" id="3.40.50.150">
    <property type="entry name" value="Vaccinia Virus protein VP39"/>
    <property type="match status" value="1"/>
</dbReference>
<dbReference type="Proteomes" id="UP000800097">
    <property type="component" value="Unassembled WGS sequence"/>
</dbReference>
<feature type="active site" description="Proton acceptor" evidence="4">
    <location>
        <position position="320"/>
    </location>
</feature>
<evidence type="ECO:0000313" key="7">
    <source>
        <dbReference type="EMBL" id="KAF2276639.1"/>
    </source>
</evidence>
<dbReference type="GeneID" id="54550100"/>
<keyword evidence="2 7" id="KW-0808">Transferase</keyword>
<dbReference type="InterPro" id="IPR001077">
    <property type="entry name" value="COMT_C"/>
</dbReference>
<evidence type="ECO:0000256" key="3">
    <source>
        <dbReference type="ARBA" id="ARBA00022691"/>
    </source>
</evidence>
<dbReference type="Pfam" id="PF08100">
    <property type="entry name" value="Dimerisation"/>
    <property type="match status" value="1"/>
</dbReference>
<dbReference type="AlphaFoldDB" id="A0A6A6JNX5"/>
<evidence type="ECO:0000256" key="4">
    <source>
        <dbReference type="PIRSR" id="PIRSR005739-1"/>
    </source>
</evidence>
<organism evidence="7 8">
    <name type="scientific">Westerdykella ornata</name>
    <dbReference type="NCBI Taxonomy" id="318751"/>
    <lineage>
        <taxon>Eukaryota</taxon>
        <taxon>Fungi</taxon>
        <taxon>Dikarya</taxon>
        <taxon>Ascomycota</taxon>
        <taxon>Pezizomycotina</taxon>
        <taxon>Dothideomycetes</taxon>
        <taxon>Pleosporomycetidae</taxon>
        <taxon>Pleosporales</taxon>
        <taxon>Sporormiaceae</taxon>
        <taxon>Westerdykella</taxon>
    </lineage>
</organism>
<dbReference type="GO" id="GO:0046983">
    <property type="term" value="F:protein dimerization activity"/>
    <property type="evidence" value="ECO:0007669"/>
    <property type="project" value="InterPro"/>
</dbReference>
<dbReference type="InterPro" id="IPR036390">
    <property type="entry name" value="WH_DNA-bd_sf"/>
</dbReference>
<dbReference type="RefSeq" id="XP_033654178.1">
    <property type="nucleotide sequence ID" value="XM_033796925.1"/>
</dbReference>
<dbReference type="InterPro" id="IPR016461">
    <property type="entry name" value="COMT-like"/>
</dbReference>
<dbReference type="PIRSF" id="PIRSF005739">
    <property type="entry name" value="O-mtase"/>
    <property type="match status" value="1"/>
</dbReference>
<keyword evidence="3" id="KW-0949">S-adenosyl-L-methionine</keyword>
<accession>A0A6A6JNX5</accession>
<dbReference type="OrthoDB" id="1606438at2759"/>
<evidence type="ECO:0000259" key="5">
    <source>
        <dbReference type="Pfam" id="PF00891"/>
    </source>
</evidence>
<dbReference type="Pfam" id="PF00891">
    <property type="entry name" value="Methyltransf_2"/>
    <property type="match status" value="1"/>
</dbReference>
<dbReference type="SUPFAM" id="SSF53335">
    <property type="entry name" value="S-adenosyl-L-methionine-dependent methyltransferases"/>
    <property type="match status" value="1"/>
</dbReference>
<name>A0A6A6JNX5_WESOR</name>